<accession>A0AAE3ZEA2</accession>
<protein>
    <submittedName>
        <fullName evidence="1">Uncharacterized protein</fullName>
    </submittedName>
</protein>
<name>A0AAE3ZEA2_9ACTN</name>
<keyword evidence="2" id="KW-1185">Reference proteome</keyword>
<proteinExistence type="predicted"/>
<evidence type="ECO:0000313" key="1">
    <source>
        <dbReference type="EMBL" id="MDR7301969.1"/>
    </source>
</evidence>
<dbReference type="RefSeq" id="WP_310273073.1">
    <property type="nucleotide sequence ID" value="NZ_JAVDXW010000001.1"/>
</dbReference>
<gene>
    <name evidence="1" type="ORF">JOF55_002150</name>
</gene>
<dbReference type="EMBL" id="JAVDXW010000001">
    <property type="protein sequence ID" value="MDR7301969.1"/>
    <property type="molecule type" value="Genomic_DNA"/>
</dbReference>
<sequence>MSANSGTLPVLQASRNAGSRAMRMWNRVHVDLLARYRREGDVGELVTTAAVVGAVLATAVRTRAGGGCGSEPQGARRTLQRVRTLLSSYHSNRESAEKLVRDAVRLASLVAVLAGHDRHARSPDATSERGA</sequence>
<organism evidence="1 2">
    <name type="scientific">Haloactinomyces albus</name>
    <dbReference type="NCBI Taxonomy" id="1352928"/>
    <lineage>
        <taxon>Bacteria</taxon>
        <taxon>Bacillati</taxon>
        <taxon>Actinomycetota</taxon>
        <taxon>Actinomycetes</taxon>
        <taxon>Actinopolysporales</taxon>
        <taxon>Actinopolysporaceae</taxon>
        <taxon>Haloactinomyces</taxon>
    </lineage>
</organism>
<comment type="caution">
    <text evidence="1">The sequence shown here is derived from an EMBL/GenBank/DDBJ whole genome shotgun (WGS) entry which is preliminary data.</text>
</comment>
<reference evidence="1" key="1">
    <citation type="submission" date="2023-07" db="EMBL/GenBank/DDBJ databases">
        <title>Sequencing the genomes of 1000 actinobacteria strains.</title>
        <authorList>
            <person name="Klenk H.-P."/>
        </authorList>
    </citation>
    <scope>NUCLEOTIDE SEQUENCE</scope>
    <source>
        <strain evidence="1">DSM 45977</strain>
    </source>
</reference>
<dbReference type="Proteomes" id="UP001180845">
    <property type="component" value="Unassembled WGS sequence"/>
</dbReference>
<dbReference type="AlphaFoldDB" id="A0AAE3ZEA2"/>
<evidence type="ECO:0000313" key="2">
    <source>
        <dbReference type="Proteomes" id="UP001180845"/>
    </source>
</evidence>